<gene>
    <name evidence="8" type="ORF">KARMA_3360</name>
</gene>
<dbReference type="Pfam" id="PF02465">
    <property type="entry name" value="FliD_N"/>
    <property type="match status" value="1"/>
</dbReference>
<evidence type="ECO:0000256" key="2">
    <source>
        <dbReference type="ARBA" id="ARBA00011255"/>
    </source>
</evidence>
<accession>A0A1M4N4X8</accession>
<evidence type="ECO:0000259" key="7">
    <source>
        <dbReference type="Pfam" id="PF07195"/>
    </source>
</evidence>
<comment type="function">
    <text evidence="5">Required for morphogenesis and for the elongation of the flagellar filament by facilitating polymerization of the flagellin monomers at the tip of growing filament. Forms a capping structure, which prevents flagellin subunits (transported through the central channel of the flagellum) from leaking out without polymerization at the distal end.</text>
</comment>
<keyword evidence="3" id="KW-0175">Coiled coil</keyword>
<dbReference type="GO" id="GO:0071973">
    <property type="term" value="P:bacterial-type flagellum-dependent cell motility"/>
    <property type="evidence" value="ECO:0007669"/>
    <property type="project" value="TreeGrafter"/>
</dbReference>
<dbReference type="InterPro" id="IPR040026">
    <property type="entry name" value="FliD"/>
</dbReference>
<dbReference type="GO" id="GO:0005576">
    <property type="term" value="C:extracellular region"/>
    <property type="evidence" value="ECO:0007669"/>
    <property type="project" value="UniProtKB-SubCell"/>
</dbReference>
<dbReference type="EMBL" id="FMJB01000063">
    <property type="protein sequence ID" value="SCM69127.1"/>
    <property type="molecule type" value="Genomic_DNA"/>
</dbReference>
<name>A0A1M4N4X8_9RHOB</name>
<protein>
    <recommendedName>
        <fullName evidence="5">Flagellar hook-associated protein 2</fullName>
        <shortName evidence="5">HAP2</shortName>
    </recommendedName>
    <alternativeName>
        <fullName evidence="5">Flagellar cap protein</fullName>
    </alternativeName>
</protein>
<keyword evidence="9" id="KW-1185">Reference proteome</keyword>
<proteinExistence type="inferred from homology"/>
<dbReference type="InterPro" id="IPR003481">
    <property type="entry name" value="FliD_N"/>
</dbReference>
<comment type="subunit">
    <text evidence="2 5">Homopentamer.</text>
</comment>
<comment type="similarity">
    <text evidence="1 5">Belongs to the FliD family.</text>
</comment>
<keyword evidence="4 5" id="KW-0975">Bacterial flagellum</keyword>
<dbReference type="GO" id="GO:0009424">
    <property type="term" value="C:bacterial-type flagellum hook"/>
    <property type="evidence" value="ECO:0007669"/>
    <property type="project" value="UniProtKB-UniRule"/>
</dbReference>
<dbReference type="GO" id="GO:0009421">
    <property type="term" value="C:bacterial-type flagellum filament cap"/>
    <property type="evidence" value="ECO:0007669"/>
    <property type="project" value="InterPro"/>
</dbReference>
<dbReference type="RefSeq" id="WP_072708384.1">
    <property type="nucleotide sequence ID" value="NZ_FMJB01000063.1"/>
</dbReference>
<dbReference type="Pfam" id="PF07195">
    <property type="entry name" value="FliD_C"/>
    <property type="match status" value="1"/>
</dbReference>
<comment type="subcellular location">
    <subcellularLocation>
        <location evidence="5">Secreted</location>
    </subcellularLocation>
    <subcellularLocation>
        <location evidence="5">Bacterial flagellum</location>
    </subcellularLocation>
</comment>
<evidence type="ECO:0000313" key="8">
    <source>
        <dbReference type="EMBL" id="SCM69127.1"/>
    </source>
</evidence>
<dbReference type="GO" id="GO:0007155">
    <property type="term" value="P:cell adhesion"/>
    <property type="evidence" value="ECO:0007669"/>
    <property type="project" value="InterPro"/>
</dbReference>
<sequence length="551" mass="57972">MVTDIISTLNTGGSGLNITQLAEDLTNAEYSVKKSIVQDRSDSAELSMTAIDRLKSQFTALQGSVENAASASATAISSDSAAIVLTAEQADQLRPGTTTIEVEQMAQPQVLAFGGFTGLTEELKAGTLTIEFGAWDDATPSAFTADAARTAETINITEGMTLSDLAEQLTALEGTAAQVIDIGDGTFSLGVLADYGLNNAIRITAVDDAAATTGTSLAALDMTDQVEDVQMQAASNAKFTVNGIAITRASNEVDDVIPGVSFNIAGYTGVPATVTVAVDTEAAKSAMQNLVDAFNTSIRLVDELGSRGFNGSEKGDLAGDPAISTLQRQMESLIANGIEGFGDRPLYLADIGVRTERDGSLSLDMNVLEKAMEENPEIFEAIMRDGVKSNTAGVTVSGDPSASAAAGRYTVTRDPITGEASIDGINMSNKGTDDDGMTTYVMNIGPLKGLTITMEAAIETATFDFGRSFTSAAGKQIEDWLSNNGTLARREDVFADQITDASIELEDLDSDADARKSYYLTRFTQMEMIVTQLNSTGDYLTSLVDAWNAQD</sequence>
<evidence type="ECO:0000256" key="4">
    <source>
        <dbReference type="ARBA" id="ARBA00023143"/>
    </source>
</evidence>
<feature type="domain" description="Flagellar hook-associated protein 2 C-terminal" evidence="7">
    <location>
        <begin position="234"/>
        <end position="535"/>
    </location>
</feature>
<dbReference type="PANTHER" id="PTHR30288">
    <property type="entry name" value="FLAGELLAR CAP/ASSEMBLY PROTEIN FLID"/>
    <property type="match status" value="1"/>
</dbReference>
<evidence type="ECO:0000259" key="6">
    <source>
        <dbReference type="Pfam" id="PF02465"/>
    </source>
</evidence>
<feature type="domain" description="Flagellar hook-associated protein 2 N-terminal" evidence="6">
    <location>
        <begin position="14"/>
        <end position="109"/>
    </location>
</feature>
<evidence type="ECO:0000256" key="3">
    <source>
        <dbReference type="ARBA" id="ARBA00023054"/>
    </source>
</evidence>
<evidence type="ECO:0000256" key="1">
    <source>
        <dbReference type="ARBA" id="ARBA00009764"/>
    </source>
</evidence>
<keyword evidence="5" id="KW-0964">Secreted</keyword>
<evidence type="ECO:0000256" key="5">
    <source>
        <dbReference type="RuleBase" id="RU362066"/>
    </source>
</evidence>
<dbReference type="PANTHER" id="PTHR30288:SF0">
    <property type="entry name" value="FLAGELLAR HOOK-ASSOCIATED PROTEIN 2"/>
    <property type="match status" value="1"/>
</dbReference>
<evidence type="ECO:0000313" key="9">
    <source>
        <dbReference type="Proteomes" id="UP000184085"/>
    </source>
</evidence>
<dbReference type="Proteomes" id="UP000184085">
    <property type="component" value="Unassembled WGS sequence"/>
</dbReference>
<dbReference type="AlphaFoldDB" id="A0A1M4N4X8"/>
<organism evidence="8 9">
    <name type="scientific">Donghicola eburneus</name>
    <dbReference type="NCBI Taxonomy" id="393278"/>
    <lineage>
        <taxon>Bacteria</taxon>
        <taxon>Pseudomonadati</taxon>
        <taxon>Pseudomonadota</taxon>
        <taxon>Alphaproteobacteria</taxon>
        <taxon>Rhodobacterales</taxon>
        <taxon>Roseobacteraceae</taxon>
        <taxon>Donghicola</taxon>
    </lineage>
</organism>
<dbReference type="InterPro" id="IPR010809">
    <property type="entry name" value="FliD_C"/>
</dbReference>
<reference evidence="9" key="1">
    <citation type="submission" date="2016-09" db="EMBL/GenBank/DDBJ databases">
        <authorList>
            <person name="Wibberg D."/>
        </authorList>
    </citation>
    <scope>NUCLEOTIDE SEQUENCE [LARGE SCALE GENOMIC DNA]</scope>
</reference>